<evidence type="ECO:0000256" key="2">
    <source>
        <dbReference type="ARBA" id="ARBA00022475"/>
    </source>
</evidence>
<feature type="transmembrane region" description="Helical" evidence="8">
    <location>
        <begin position="134"/>
        <end position="164"/>
    </location>
</feature>
<evidence type="ECO:0000256" key="7">
    <source>
        <dbReference type="ARBA" id="ARBA00023136"/>
    </source>
</evidence>
<protein>
    <submittedName>
        <fullName evidence="10">Glycosyltransferase family 39 protein</fullName>
    </submittedName>
</protein>
<evidence type="ECO:0000313" key="10">
    <source>
        <dbReference type="EMBL" id="GAA2039628.1"/>
    </source>
</evidence>
<evidence type="ECO:0000256" key="1">
    <source>
        <dbReference type="ARBA" id="ARBA00004651"/>
    </source>
</evidence>
<keyword evidence="6 8" id="KW-1133">Transmembrane helix</keyword>
<name>A0ABP5G5G3_9ACTN</name>
<organism evidence="10 11">
    <name type="scientific">Catenulispora yoronensis</name>
    <dbReference type="NCBI Taxonomy" id="450799"/>
    <lineage>
        <taxon>Bacteria</taxon>
        <taxon>Bacillati</taxon>
        <taxon>Actinomycetota</taxon>
        <taxon>Actinomycetes</taxon>
        <taxon>Catenulisporales</taxon>
        <taxon>Catenulisporaceae</taxon>
        <taxon>Catenulispora</taxon>
    </lineage>
</organism>
<feature type="transmembrane region" description="Helical" evidence="8">
    <location>
        <begin position="176"/>
        <end position="196"/>
    </location>
</feature>
<keyword evidence="7 8" id="KW-0472">Membrane</keyword>
<keyword evidence="11" id="KW-1185">Reference proteome</keyword>
<dbReference type="Proteomes" id="UP001500751">
    <property type="component" value="Unassembled WGS sequence"/>
</dbReference>
<feature type="domain" description="Glycosyltransferase RgtA/B/C/D-like" evidence="9">
    <location>
        <begin position="35"/>
        <end position="194"/>
    </location>
</feature>
<sequence>MAALAAVLTVFSTGYGFERDELYFRALPPAWGYVDTPPLTPFLARLAAHISDSPWAIRVPATLFAVVSVLVVTLITRELGGRRGAQGLCAWSYAFAATPLLMGHVLLTSSLDLVVWPLLCLFVMRALLRSDPRWWPAAGAVVGISTYNKFLITLLVVALTLGILITGPRRALATRWLLLAVAVAVVIALPNLVYQASHSWPQATMSRALSHDNAGTVRILMWPYLFLLLGPPLVPVWISGLVALRRRPAWRAVRFLPTAFVILLLETFAGGGQLYYPVGLLVVVFAAGCVPTADFLARSTAWRRTAWAAFCLNGAVSSVIALPLVPLSMLHNSPVPSINQLAKDQVGWPDYVAQTAAVYATIPAGEAAHSVIITSNYGEAGAIKTLGGALGLPAPYSGHDQLYFDRRPPQDTTTAVIVGGQYTKVAKYFADCSVVTRLHNRYQVDNEERNKPVAICRKPVADWVTLWPSFQHYD</sequence>
<evidence type="ECO:0000256" key="5">
    <source>
        <dbReference type="ARBA" id="ARBA00022692"/>
    </source>
</evidence>
<accession>A0ABP5G5G3</accession>
<evidence type="ECO:0000256" key="8">
    <source>
        <dbReference type="SAM" id="Phobius"/>
    </source>
</evidence>
<evidence type="ECO:0000256" key="3">
    <source>
        <dbReference type="ARBA" id="ARBA00022676"/>
    </source>
</evidence>
<reference evidence="11" key="1">
    <citation type="journal article" date="2019" name="Int. J. Syst. Evol. Microbiol.">
        <title>The Global Catalogue of Microorganisms (GCM) 10K type strain sequencing project: providing services to taxonomists for standard genome sequencing and annotation.</title>
        <authorList>
            <consortium name="The Broad Institute Genomics Platform"/>
            <consortium name="The Broad Institute Genome Sequencing Center for Infectious Disease"/>
            <person name="Wu L."/>
            <person name="Ma J."/>
        </authorList>
    </citation>
    <scope>NUCLEOTIDE SEQUENCE [LARGE SCALE GENOMIC DNA]</scope>
    <source>
        <strain evidence="11">JCM 16014</strain>
    </source>
</reference>
<feature type="transmembrane region" description="Helical" evidence="8">
    <location>
        <begin position="309"/>
        <end position="330"/>
    </location>
</feature>
<dbReference type="Pfam" id="PF13231">
    <property type="entry name" value="PMT_2"/>
    <property type="match status" value="1"/>
</dbReference>
<evidence type="ECO:0000259" key="9">
    <source>
        <dbReference type="Pfam" id="PF13231"/>
    </source>
</evidence>
<gene>
    <name evidence="10" type="ORF">GCM10009839_47060</name>
</gene>
<feature type="transmembrane region" description="Helical" evidence="8">
    <location>
        <begin position="221"/>
        <end position="244"/>
    </location>
</feature>
<dbReference type="PANTHER" id="PTHR33908">
    <property type="entry name" value="MANNOSYLTRANSFERASE YKCB-RELATED"/>
    <property type="match status" value="1"/>
</dbReference>
<feature type="transmembrane region" description="Helical" evidence="8">
    <location>
        <begin position="275"/>
        <end position="297"/>
    </location>
</feature>
<keyword evidence="5 8" id="KW-0812">Transmembrane</keyword>
<comment type="subcellular location">
    <subcellularLocation>
        <location evidence="1">Cell membrane</location>
        <topology evidence="1">Multi-pass membrane protein</topology>
    </subcellularLocation>
</comment>
<keyword evidence="4" id="KW-0808">Transferase</keyword>
<comment type="caution">
    <text evidence="10">The sequence shown here is derived from an EMBL/GenBank/DDBJ whole genome shotgun (WGS) entry which is preliminary data.</text>
</comment>
<dbReference type="PANTHER" id="PTHR33908:SF11">
    <property type="entry name" value="MEMBRANE PROTEIN"/>
    <property type="match status" value="1"/>
</dbReference>
<evidence type="ECO:0000313" key="11">
    <source>
        <dbReference type="Proteomes" id="UP001500751"/>
    </source>
</evidence>
<dbReference type="EMBL" id="BAAAQN010000028">
    <property type="protein sequence ID" value="GAA2039628.1"/>
    <property type="molecule type" value="Genomic_DNA"/>
</dbReference>
<keyword evidence="3" id="KW-0328">Glycosyltransferase</keyword>
<evidence type="ECO:0000256" key="6">
    <source>
        <dbReference type="ARBA" id="ARBA00022989"/>
    </source>
</evidence>
<evidence type="ECO:0000256" key="4">
    <source>
        <dbReference type="ARBA" id="ARBA00022679"/>
    </source>
</evidence>
<proteinExistence type="predicted"/>
<feature type="transmembrane region" description="Helical" evidence="8">
    <location>
        <begin position="251"/>
        <end position="269"/>
    </location>
</feature>
<dbReference type="InterPro" id="IPR050297">
    <property type="entry name" value="LipidA_mod_glycosyltrf_83"/>
</dbReference>
<keyword evidence="2" id="KW-1003">Cell membrane</keyword>
<dbReference type="InterPro" id="IPR038731">
    <property type="entry name" value="RgtA/B/C-like"/>
</dbReference>
<dbReference type="RefSeq" id="WP_344667806.1">
    <property type="nucleotide sequence ID" value="NZ_BAAAQN010000028.1"/>
</dbReference>
<feature type="transmembrane region" description="Helical" evidence="8">
    <location>
        <begin position="55"/>
        <end position="76"/>
    </location>
</feature>